<feature type="region of interest" description="Disordered" evidence="1">
    <location>
        <begin position="657"/>
        <end position="688"/>
    </location>
</feature>
<evidence type="ECO:0000256" key="2">
    <source>
        <dbReference type="SAM" id="Phobius"/>
    </source>
</evidence>
<evidence type="ECO:0000313" key="4">
    <source>
        <dbReference type="Proteomes" id="UP000552038"/>
    </source>
</evidence>
<gene>
    <name evidence="3" type="ORF">HMI46_07110</name>
</gene>
<feature type="region of interest" description="Disordered" evidence="1">
    <location>
        <begin position="166"/>
        <end position="209"/>
    </location>
</feature>
<dbReference type="Proteomes" id="UP000552038">
    <property type="component" value="Unassembled WGS sequence"/>
</dbReference>
<feature type="transmembrane region" description="Helical" evidence="2">
    <location>
        <begin position="518"/>
        <end position="538"/>
    </location>
</feature>
<keyword evidence="2" id="KW-0812">Transmembrane</keyword>
<sequence>MDEQSLQALKIAAKSVQTFANAFAKVSTTINQVMKKSVEAITKTWQKTATAINQSWQKTINAINQSLKKASNTIVQAWQKAANGISQAWQKTVNQISQSWQRTSNGINKSWQKTGSSMNQIWQRANSGINRGWKQAGNNINRAWQQANNGIHKGWNRATSGYNRIQQQKTRQGSSNGASPTESSTEDSREDNKPTKESAKADRIKKGAAVHAAVRENIGKWFGGIGSKMLGFVQNMGLDAIKGAAKSEDIRSQYNAKYGNRQEGTQVYEALRAQALLSGEDVTKSLESGLTLTSVSKNTQDLIHMNEMVQRLSSFQANGGDPTKTADLMKDAYFGKSEGLLAQLKMPVSAAEQAKLESFSKTGDLNGFMKAFDTLMEKANMSKTSLEMLMDSPSRKWEETVTRFNGMLGAAGETAIQMFSPMLDMLNQAFQTGQFGNFFAVLSGGLAIIAQLATWVVEGFLWLVDIFNNNLPLILPILGAIVGALMMYYTIMTIIVVVTQISAAVQTLWNAIMALNPVTIVILALVALIGAFLALIAVMEPVREGFANALRSMGQMVAGFVTGAIQAFTWLVNKAFDMINFLLEGVNRVANAIGSILGIKEKVDIKLEHIKTDKFQSDVSATIEGGFNAAADGAENFSIDNFKKKFGIDNLTKLTESNNSYKPEKLPKTPKTPETLPSTAGGVMPGLNTGGTMNIPKVGEVGKVGAIDNKVEITDESIEMMRDLAEMDSIQNFVSLTPTVQVNTGDIHQGFDMDTLINRIEKKLEEEFVSTAEGVYG</sequence>
<dbReference type="EMBL" id="JABFOR010000006">
    <property type="protein sequence ID" value="NOJ70320.1"/>
    <property type="molecule type" value="Genomic_DNA"/>
</dbReference>
<feature type="transmembrane region" description="Helical" evidence="2">
    <location>
        <begin position="438"/>
        <end position="461"/>
    </location>
</feature>
<feature type="transmembrane region" description="Helical" evidence="2">
    <location>
        <begin position="550"/>
        <end position="572"/>
    </location>
</feature>
<keyword evidence="2" id="KW-0472">Membrane</keyword>
<evidence type="ECO:0000256" key="1">
    <source>
        <dbReference type="SAM" id="MobiDB-lite"/>
    </source>
</evidence>
<comment type="caution">
    <text evidence="3">The sequence shown here is derived from an EMBL/GenBank/DDBJ whole genome shotgun (WGS) entry which is preliminary data.</text>
</comment>
<dbReference type="RefSeq" id="WP_171415814.1">
    <property type="nucleotide sequence ID" value="NZ_JABFOR010000006.1"/>
</dbReference>
<protein>
    <submittedName>
        <fullName evidence="3">Uncharacterized protein</fullName>
    </submittedName>
</protein>
<reference evidence="3 4" key="1">
    <citation type="submission" date="2020-05" db="EMBL/GenBank/DDBJ databases">
        <title>Whole genome sequencing and identification of novel metabolites from Paenibacillus alvei strain JR949.</title>
        <authorList>
            <person name="Rajendhran J."/>
            <person name="Sree Pranav P."/>
            <person name="Mahalakshmi B."/>
            <person name="Karthikeyan R."/>
        </authorList>
    </citation>
    <scope>NUCLEOTIDE SEQUENCE [LARGE SCALE GENOMIC DNA]</scope>
    <source>
        <strain evidence="3 4">JR949</strain>
    </source>
</reference>
<dbReference type="Gene3D" id="1.10.287.700">
    <property type="entry name" value="Helix hairpin bin"/>
    <property type="match status" value="1"/>
</dbReference>
<accession>A0AAP6ZU87</accession>
<evidence type="ECO:0000313" key="3">
    <source>
        <dbReference type="EMBL" id="NOJ70320.1"/>
    </source>
</evidence>
<proteinExistence type="predicted"/>
<feature type="transmembrane region" description="Helical" evidence="2">
    <location>
        <begin position="473"/>
        <end position="498"/>
    </location>
</feature>
<feature type="compositionally biased region" description="Polar residues" evidence="1">
    <location>
        <begin position="166"/>
        <end position="183"/>
    </location>
</feature>
<name>A0AAP6ZU87_PAEAL</name>
<dbReference type="AlphaFoldDB" id="A0AAP6ZU87"/>
<feature type="compositionally biased region" description="Basic and acidic residues" evidence="1">
    <location>
        <begin position="186"/>
        <end position="205"/>
    </location>
</feature>
<keyword evidence="2" id="KW-1133">Transmembrane helix</keyword>
<organism evidence="3 4">
    <name type="scientific">Paenibacillus alvei</name>
    <name type="common">Bacillus alvei</name>
    <dbReference type="NCBI Taxonomy" id="44250"/>
    <lineage>
        <taxon>Bacteria</taxon>
        <taxon>Bacillati</taxon>
        <taxon>Bacillota</taxon>
        <taxon>Bacilli</taxon>
        <taxon>Bacillales</taxon>
        <taxon>Paenibacillaceae</taxon>
        <taxon>Paenibacillus</taxon>
    </lineage>
</organism>